<dbReference type="Proteomes" id="UP000257109">
    <property type="component" value="Unassembled WGS sequence"/>
</dbReference>
<dbReference type="AlphaFoldDB" id="A0A371HXD1"/>
<dbReference type="PANTHER" id="PTHR48475:SF1">
    <property type="entry name" value="RNASE H TYPE-1 DOMAIN-CONTAINING PROTEIN"/>
    <property type="match status" value="1"/>
</dbReference>
<feature type="non-terminal residue" evidence="1">
    <location>
        <position position="1"/>
    </location>
</feature>
<proteinExistence type="predicted"/>
<dbReference type="Gene3D" id="3.30.420.10">
    <property type="entry name" value="Ribonuclease H-like superfamily/Ribonuclease H"/>
    <property type="match status" value="1"/>
</dbReference>
<dbReference type="EMBL" id="QJKJ01001489">
    <property type="protein sequence ID" value="RDY07344.1"/>
    <property type="molecule type" value="Genomic_DNA"/>
</dbReference>
<name>A0A371HXD1_MUCPR</name>
<comment type="caution">
    <text evidence="1">The sequence shown here is derived from an EMBL/GenBank/DDBJ whole genome shotgun (WGS) entry which is preliminary data.</text>
</comment>
<evidence type="ECO:0000313" key="1">
    <source>
        <dbReference type="EMBL" id="RDY07344.1"/>
    </source>
</evidence>
<evidence type="ECO:0000313" key="2">
    <source>
        <dbReference type="Proteomes" id="UP000257109"/>
    </source>
</evidence>
<accession>A0A371HXD1</accession>
<dbReference type="PANTHER" id="PTHR48475">
    <property type="entry name" value="RIBONUCLEASE H"/>
    <property type="match status" value="1"/>
</dbReference>
<dbReference type="GO" id="GO:0003676">
    <property type="term" value="F:nucleic acid binding"/>
    <property type="evidence" value="ECO:0007669"/>
    <property type="project" value="InterPro"/>
</dbReference>
<protein>
    <submittedName>
        <fullName evidence="1">Uncharacterized protein</fullName>
    </submittedName>
</protein>
<reference evidence="1" key="1">
    <citation type="submission" date="2018-05" db="EMBL/GenBank/DDBJ databases">
        <title>Draft genome of Mucuna pruriens seed.</title>
        <authorList>
            <person name="Nnadi N.E."/>
            <person name="Vos R."/>
            <person name="Hasami M.H."/>
            <person name="Devisetty U.K."/>
            <person name="Aguiy J.C."/>
        </authorList>
    </citation>
    <scope>NUCLEOTIDE SEQUENCE [LARGE SCALE GENOMIC DNA]</scope>
    <source>
        <strain evidence="1">JCA_2017</strain>
    </source>
</reference>
<sequence>MVVTYNDWHDMLPYALHGYRTSVCMSIGATPYSLVYGIETVLPIEVEIPSLRVLAKVELDESEWVQSRLDQLNLIEEKCLTTVCHRQLYQQRMKNTFNRRVKLQVFKEGDLVLKKRLPNVKDARGKWAPNYGGPYVVKQAFSGGALVLANSEGQELIHLERIRRINLQVSKMGESVSIDAKESVIDFQLKALGP</sequence>
<organism evidence="1 2">
    <name type="scientific">Mucuna pruriens</name>
    <name type="common">Velvet bean</name>
    <name type="synonym">Dolichos pruriens</name>
    <dbReference type="NCBI Taxonomy" id="157652"/>
    <lineage>
        <taxon>Eukaryota</taxon>
        <taxon>Viridiplantae</taxon>
        <taxon>Streptophyta</taxon>
        <taxon>Embryophyta</taxon>
        <taxon>Tracheophyta</taxon>
        <taxon>Spermatophyta</taxon>
        <taxon>Magnoliopsida</taxon>
        <taxon>eudicotyledons</taxon>
        <taxon>Gunneridae</taxon>
        <taxon>Pentapetalae</taxon>
        <taxon>rosids</taxon>
        <taxon>fabids</taxon>
        <taxon>Fabales</taxon>
        <taxon>Fabaceae</taxon>
        <taxon>Papilionoideae</taxon>
        <taxon>50 kb inversion clade</taxon>
        <taxon>NPAAA clade</taxon>
        <taxon>indigoferoid/millettioid clade</taxon>
        <taxon>Phaseoleae</taxon>
        <taxon>Mucuna</taxon>
    </lineage>
</organism>
<keyword evidence="2" id="KW-1185">Reference proteome</keyword>
<gene>
    <name evidence="1" type="ORF">CR513_08558</name>
</gene>
<dbReference type="OrthoDB" id="1739513at2759"/>
<dbReference type="InterPro" id="IPR036397">
    <property type="entry name" value="RNaseH_sf"/>
</dbReference>